<keyword evidence="2" id="KW-0472">Membrane</keyword>
<feature type="compositionally biased region" description="Polar residues" evidence="1">
    <location>
        <begin position="457"/>
        <end position="469"/>
    </location>
</feature>
<dbReference type="Pfam" id="PF06772">
    <property type="entry name" value="LtrA"/>
    <property type="match status" value="1"/>
</dbReference>
<feature type="compositionally biased region" description="Polar residues" evidence="1">
    <location>
        <begin position="60"/>
        <end position="71"/>
    </location>
</feature>
<feature type="transmembrane region" description="Helical" evidence="2">
    <location>
        <begin position="147"/>
        <end position="167"/>
    </location>
</feature>
<evidence type="ECO:0000313" key="4">
    <source>
        <dbReference type="Proteomes" id="UP000076798"/>
    </source>
</evidence>
<name>A0A165YNS5_9AGAM</name>
<sequence>MASSSTPDTSEKSLRERLQDARLHNRYPFSKAPFDKRKSGSETQTTPTSKKDVPEPEVSRTGNTEQGTGNKAPNRGMTYFQREDFEAAWGTAKKVVAKVTLKNGKKYSDVMEVPSEIPGLDLMLAISMTTAFASLTDNTDILTGDGALSYLCFFALVWWIWASQVAYNARFRHRDVLHCIYAFLTFIAYGGLAAFTGDFDITDSLVSDSQSQQVSSIKEGLGLEDQTTVSAEQTRASQLPNLNARGISLVMALSRALLLLQYFLLLRRAPETRRSPLRWHCGGLFISTGLYLAAYFLLRRNNSEAANIWKIGLWYGAMLLEVATHYIANKPHKGPEGGPIEYRSAALSKRMSELFIIILGAGLDQITKSFHNEVGTLGFGTHTVGIMILSGVIVVGEFSLWFINKPKSVNQEEQDEERKDAKEIAKEKNDDHPVLTSDYVEDPEESAVSPPDMNRGYSANTNSDTIKSAGTGSVGVSVLQVSAEKETPKAYKRSDGEPSDQRLLTWFLFNFVFLACIILTLQAIAHLVAYDNLQSAFVKLLGYMETVVQGDYPLDASNYPEVDQAFTELGISFSDFIQQLNIGESGILKNSSDNSSAGLLVTAFSVPITTLFQNFDVAPDPGSLLAAQLDLLGNDGIPYESEASQILSNVEISQIRSALWFFGVAGGTLMALAVMNAIRHHYKDIFLWISIILRFLSGLGFALLSILDIGPALTVNSNFEPLPGIAIVWRFVRTSWM</sequence>
<feature type="transmembrane region" description="Helical" evidence="2">
    <location>
        <begin position="246"/>
        <end position="265"/>
    </location>
</feature>
<evidence type="ECO:0000313" key="3">
    <source>
        <dbReference type="EMBL" id="KZT33442.1"/>
    </source>
</evidence>
<evidence type="ECO:0000256" key="2">
    <source>
        <dbReference type="SAM" id="Phobius"/>
    </source>
</evidence>
<evidence type="ECO:0000256" key="1">
    <source>
        <dbReference type="SAM" id="MobiDB-lite"/>
    </source>
</evidence>
<dbReference type="InterPro" id="IPR010640">
    <property type="entry name" value="Low_temperature_requirement_A"/>
</dbReference>
<feature type="region of interest" description="Disordered" evidence="1">
    <location>
        <begin position="1"/>
        <end position="76"/>
    </location>
</feature>
<organism evidence="3 4">
    <name type="scientific">Sistotremastrum suecicum HHB10207 ss-3</name>
    <dbReference type="NCBI Taxonomy" id="1314776"/>
    <lineage>
        <taxon>Eukaryota</taxon>
        <taxon>Fungi</taxon>
        <taxon>Dikarya</taxon>
        <taxon>Basidiomycota</taxon>
        <taxon>Agaricomycotina</taxon>
        <taxon>Agaricomycetes</taxon>
        <taxon>Sistotremastrales</taxon>
        <taxon>Sistotremastraceae</taxon>
        <taxon>Sistotremastrum</taxon>
    </lineage>
</organism>
<dbReference type="PANTHER" id="PTHR42101">
    <property type="entry name" value="CHROMOSOME 16, WHOLE GENOME SHOTGUN SEQUENCE"/>
    <property type="match status" value="1"/>
</dbReference>
<gene>
    <name evidence="3" type="ORF">SISSUDRAFT_410729</name>
</gene>
<keyword evidence="4" id="KW-1185">Reference proteome</keyword>
<dbReference type="OrthoDB" id="191995at2759"/>
<dbReference type="EMBL" id="KV428241">
    <property type="protein sequence ID" value="KZT33442.1"/>
    <property type="molecule type" value="Genomic_DNA"/>
</dbReference>
<feature type="transmembrane region" description="Helical" evidence="2">
    <location>
        <begin position="503"/>
        <end position="525"/>
    </location>
</feature>
<feature type="region of interest" description="Disordered" evidence="1">
    <location>
        <begin position="409"/>
        <end position="469"/>
    </location>
</feature>
<accession>A0A165YNS5</accession>
<proteinExistence type="predicted"/>
<keyword evidence="2" id="KW-0812">Transmembrane</keyword>
<feature type="transmembrane region" description="Helical" evidence="2">
    <location>
        <begin position="379"/>
        <end position="403"/>
    </location>
</feature>
<feature type="transmembrane region" description="Helical" evidence="2">
    <location>
        <begin position="277"/>
        <end position="296"/>
    </location>
</feature>
<feature type="compositionally biased region" description="Basic and acidic residues" evidence="1">
    <location>
        <begin position="416"/>
        <end position="433"/>
    </location>
</feature>
<dbReference type="AlphaFoldDB" id="A0A165YNS5"/>
<keyword evidence="2" id="KW-1133">Transmembrane helix</keyword>
<feature type="compositionally biased region" description="Basic and acidic residues" evidence="1">
    <location>
        <begin position="9"/>
        <end position="23"/>
    </location>
</feature>
<feature type="transmembrane region" description="Helical" evidence="2">
    <location>
        <begin position="179"/>
        <end position="197"/>
    </location>
</feature>
<feature type="transmembrane region" description="Helical" evidence="2">
    <location>
        <begin position="685"/>
        <end position="707"/>
    </location>
</feature>
<reference evidence="3 4" key="1">
    <citation type="journal article" date="2016" name="Mol. Biol. Evol.">
        <title>Comparative Genomics of Early-Diverging Mushroom-Forming Fungi Provides Insights into the Origins of Lignocellulose Decay Capabilities.</title>
        <authorList>
            <person name="Nagy L.G."/>
            <person name="Riley R."/>
            <person name="Tritt A."/>
            <person name="Adam C."/>
            <person name="Daum C."/>
            <person name="Floudas D."/>
            <person name="Sun H."/>
            <person name="Yadav J.S."/>
            <person name="Pangilinan J."/>
            <person name="Larsson K.H."/>
            <person name="Matsuura K."/>
            <person name="Barry K."/>
            <person name="Labutti K."/>
            <person name="Kuo R."/>
            <person name="Ohm R.A."/>
            <person name="Bhattacharya S.S."/>
            <person name="Shirouzu T."/>
            <person name="Yoshinaga Y."/>
            <person name="Martin F.M."/>
            <person name="Grigoriev I.V."/>
            <person name="Hibbett D.S."/>
        </authorList>
    </citation>
    <scope>NUCLEOTIDE SEQUENCE [LARGE SCALE GENOMIC DNA]</scope>
    <source>
        <strain evidence="3 4">HHB10207 ss-3</strain>
    </source>
</reference>
<protein>
    <submittedName>
        <fullName evidence="3">Uncharacterized protein</fullName>
    </submittedName>
</protein>
<dbReference type="Proteomes" id="UP000076798">
    <property type="component" value="Unassembled WGS sequence"/>
</dbReference>
<dbReference type="PANTHER" id="PTHR42101:SF1">
    <property type="entry name" value="LOW TEMPERATURE REQUIREMENT A"/>
    <property type="match status" value="1"/>
</dbReference>
<feature type="compositionally biased region" description="Basic and acidic residues" evidence="1">
    <location>
        <begin position="49"/>
        <end position="58"/>
    </location>
</feature>
<dbReference type="STRING" id="1314776.A0A165YNS5"/>
<feature type="transmembrane region" description="Helical" evidence="2">
    <location>
        <begin position="658"/>
        <end position="678"/>
    </location>
</feature>